<evidence type="ECO:0000256" key="1">
    <source>
        <dbReference type="ARBA" id="ARBA00023315"/>
    </source>
</evidence>
<gene>
    <name evidence="4" type="primary">KCS19_2</name>
    <name evidence="4" type="ORF">Tsubulata_030277</name>
</gene>
<feature type="domain" description="FAE" evidence="3">
    <location>
        <begin position="2"/>
        <end position="69"/>
    </location>
</feature>
<dbReference type="PANTHER" id="PTHR31561">
    <property type="entry name" value="3-KETOACYL-COA SYNTHASE"/>
    <property type="match status" value="1"/>
</dbReference>
<reference evidence="4" key="1">
    <citation type="submission" date="2022-02" db="EMBL/GenBank/DDBJ databases">
        <authorList>
            <person name="Henning P.M."/>
            <person name="McCubbin A.G."/>
            <person name="Shore J.S."/>
        </authorList>
    </citation>
    <scope>NUCLEOTIDE SEQUENCE</scope>
    <source>
        <strain evidence="4">F60SS</strain>
        <tissue evidence="4">Leaves</tissue>
    </source>
</reference>
<dbReference type="AlphaFoldDB" id="A0A9Q0FZL9"/>
<evidence type="ECO:0000313" key="5">
    <source>
        <dbReference type="Proteomes" id="UP001141552"/>
    </source>
</evidence>
<proteinExistence type="predicted"/>
<dbReference type="GO" id="GO:0016020">
    <property type="term" value="C:membrane"/>
    <property type="evidence" value="ECO:0007669"/>
    <property type="project" value="InterPro"/>
</dbReference>
<dbReference type="InterPro" id="IPR013601">
    <property type="entry name" value="FAE1_typ3_polyketide_synth"/>
</dbReference>
<evidence type="ECO:0000313" key="4">
    <source>
        <dbReference type="EMBL" id="KAJ4839256.1"/>
    </source>
</evidence>
<keyword evidence="5" id="KW-1185">Reference proteome</keyword>
<dbReference type="OrthoDB" id="1935275at2759"/>
<accession>A0A9Q0FZL9</accession>
<keyword evidence="1" id="KW-0012">Acyltransferase</keyword>
<organism evidence="4 5">
    <name type="scientific">Turnera subulata</name>
    <dbReference type="NCBI Taxonomy" id="218843"/>
    <lineage>
        <taxon>Eukaryota</taxon>
        <taxon>Viridiplantae</taxon>
        <taxon>Streptophyta</taxon>
        <taxon>Embryophyta</taxon>
        <taxon>Tracheophyta</taxon>
        <taxon>Spermatophyta</taxon>
        <taxon>Magnoliopsida</taxon>
        <taxon>eudicotyledons</taxon>
        <taxon>Gunneridae</taxon>
        <taxon>Pentapetalae</taxon>
        <taxon>rosids</taxon>
        <taxon>fabids</taxon>
        <taxon>Malpighiales</taxon>
        <taxon>Passifloraceae</taxon>
        <taxon>Turnera</taxon>
    </lineage>
</organism>
<sequence>MARVKCCHMLHYECYKPSEDRKLDTESCGKIVFRNKNLGIKEYRFLLQTMVRSGIGEETYGPKTVLQCPTFFL</sequence>
<evidence type="ECO:0000259" key="3">
    <source>
        <dbReference type="Pfam" id="PF08392"/>
    </source>
</evidence>
<evidence type="ECO:0000256" key="2">
    <source>
        <dbReference type="ARBA" id="ARBA00047375"/>
    </source>
</evidence>
<dbReference type="Pfam" id="PF08392">
    <property type="entry name" value="FAE1_CUT1_RppA"/>
    <property type="match status" value="1"/>
</dbReference>
<reference evidence="4" key="2">
    <citation type="journal article" date="2023" name="Plants (Basel)">
        <title>Annotation of the Turnera subulata (Passifloraceae) Draft Genome Reveals the S-Locus Evolved after the Divergence of Turneroideae from Passifloroideae in a Stepwise Manner.</title>
        <authorList>
            <person name="Henning P.M."/>
            <person name="Roalson E.H."/>
            <person name="Mir W."/>
            <person name="McCubbin A.G."/>
            <person name="Shore J.S."/>
        </authorList>
    </citation>
    <scope>NUCLEOTIDE SEQUENCE</scope>
    <source>
        <strain evidence="4">F60SS</strain>
    </source>
</reference>
<dbReference type="GO" id="GO:0006633">
    <property type="term" value="P:fatty acid biosynthetic process"/>
    <property type="evidence" value="ECO:0007669"/>
    <property type="project" value="InterPro"/>
</dbReference>
<feature type="non-terminal residue" evidence="4">
    <location>
        <position position="73"/>
    </location>
</feature>
<comment type="caution">
    <text evidence="4">The sequence shown here is derived from an EMBL/GenBank/DDBJ whole genome shotgun (WGS) entry which is preliminary data.</text>
</comment>
<name>A0A9Q0FZL9_9ROSI</name>
<dbReference type="GO" id="GO:0009922">
    <property type="term" value="F:fatty acid elongase activity"/>
    <property type="evidence" value="ECO:0007669"/>
    <property type="project" value="UniProtKB-EC"/>
</dbReference>
<protein>
    <submittedName>
        <fullName evidence="4">3-ketoacyl-CoA synthase 19</fullName>
    </submittedName>
</protein>
<dbReference type="InterPro" id="IPR012392">
    <property type="entry name" value="3-ktacl-CoA_syn"/>
</dbReference>
<keyword evidence="1" id="KW-0808">Transferase</keyword>
<dbReference type="Proteomes" id="UP001141552">
    <property type="component" value="Unassembled WGS sequence"/>
</dbReference>
<comment type="catalytic activity">
    <reaction evidence="2">
        <text>a very-long-chain acyl-CoA + malonyl-CoA + H(+) = a very-long-chain 3-oxoacyl-CoA + CO2 + CoA</text>
        <dbReference type="Rhea" id="RHEA:32727"/>
        <dbReference type="ChEBI" id="CHEBI:15378"/>
        <dbReference type="ChEBI" id="CHEBI:16526"/>
        <dbReference type="ChEBI" id="CHEBI:57287"/>
        <dbReference type="ChEBI" id="CHEBI:57384"/>
        <dbReference type="ChEBI" id="CHEBI:90725"/>
        <dbReference type="ChEBI" id="CHEBI:90736"/>
        <dbReference type="EC" id="2.3.1.199"/>
    </reaction>
</comment>
<dbReference type="EMBL" id="JAKUCV010003368">
    <property type="protein sequence ID" value="KAJ4839256.1"/>
    <property type="molecule type" value="Genomic_DNA"/>
</dbReference>